<keyword evidence="1" id="KW-0732">Signal</keyword>
<dbReference type="InterPro" id="IPR052037">
    <property type="entry name" value="LPS_export_LptA"/>
</dbReference>
<name>A0A3B0WQS4_9ZZZZ</name>
<dbReference type="AlphaFoldDB" id="A0A3B0WQS4"/>
<evidence type="ECO:0000313" key="3">
    <source>
        <dbReference type="EMBL" id="VAW46054.1"/>
    </source>
</evidence>
<reference evidence="3" key="1">
    <citation type="submission" date="2018-06" db="EMBL/GenBank/DDBJ databases">
        <authorList>
            <person name="Zhirakovskaya E."/>
        </authorList>
    </citation>
    <scope>NUCLEOTIDE SEQUENCE</scope>
</reference>
<dbReference type="PANTHER" id="PTHR36504">
    <property type="entry name" value="LIPOPOLYSACCHARIDE EXPORT SYSTEM PROTEIN LPTA"/>
    <property type="match status" value="1"/>
</dbReference>
<evidence type="ECO:0000256" key="1">
    <source>
        <dbReference type="ARBA" id="ARBA00022729"/>
    </source>
</evidence>
<dbReference type="EMBL" id="UOFA01000255">
    <property type="protein sequence ID" value="VAW46054.1"/>
    <property type="molecule type" value="Genomic_DNA"/>
</dbReference>
<protein>
    <recommendedName>
        <fullName evidence="2">Organic solvent tolerance-like N-terminal domain-containing protein</fullName>
    </recommendedName>
</protein>
<gene>
    <name evidence="3" type="ORF">MNBD_GAMMA02-215</name>
</gene>
<evidence type="ECO:0000259" key="2">
    <source>
        <dbReference type="Pfam" id="PF03968"/>
    </source>
</evidence>
<dbReference type="Pfam" id="PF03968">
    <property type="entry name" value="LptD_N"/>
    <property type="match status" value="1"/>
</dbReference>
<dbReference type="Gene3D" id="2.60.450.10">
    <property type="entry name" value="Lipopolysaccharide (LPS) transport protein A like domain"/>
    <property type="match status" value="1"/>
</dbReference>
<organism evidence="3">
    <name type="scientific">hydrothermal vent metagenome</name>
    <dbReference type="NCBI Taxonomy" id="652676"/>
    <lineage>
        <taxon>unclassified sequences</taxon>
        <taxon>metagenomes</taxon>
        <taxon>ecological metagenomes</taxon>
    </lineage>
</organism>
<dbReference type="InterPro" id="IPR005653">
    <property type="entry name" value="OstA-like_N"/>
</dbReference>
<dbReference type="PANTHER" id="PTHR36504:SF1">
    <property type="entry name" value="LIPOPOLYSACCHARIDE EXPORT SYSTEM PROTEIN LPTA"/>
    <property type="match status" value="1"/>
</dbReference>
<feature type="domain" description="Organic solvent tolerance-like N-terminal" evidence="2">
    <location>
        <begin position="41"/>
        <end position="141"/>
    </location>
</feature>
<dbReference type="GO" id="GO:0017089">
    <property type="term" value="F:glycolipid transfer activity"/>
    <property type="evidence" value="ECO:0007669"/>
    <property type="project" value="TreeGrafter"/>
</dbReference>
<accession>A0A3B0WQS4</accession>
<dbReference type="GO" id="GO:0015920">
    <property type="term" value="P:lipopolysaccharide transport"/>
    <property type="evidence" value="ECO:0007669"/>
    <property type="project" value="TreeGrafter"/>
</dbReference>
<proteinExistence type="predicted"/>
<sequence>MQNLKIKTFIALCLMAPASWASDSDRTAKIIIKGGPDCKTKMKENTTECVAGLTIEQGSLLIKSTYGLINYKDKGLNSVLMRGNQVYMEQMMEGGDKMVIKADEIDYQKAVDKVFLSGNVSITSSIGVTTGEKLEFNLKTQEIISTGESKQPFRMEIDQKDD</sequence>
<dbReference type="GO" id="GO:0009279">
    <property type="term" value="C:cell outer membrane"/>
    <property type="evidence" value="ECO:0007669"/>
    <property type="project" value="TreeGrafter"/>
</dbReference>
<dbReference type="GO" id="GO:0030288">
    <property type="term" value="C:outer membrane-bounded periplasmic space"/>
    <property type="evidence" value="ECO:0007669"/>
    <property type="project" value="TreeGrafter"/>
</dbReference>